<comment type="subcellular location">
    <subcellularLocation>
        <location evidence="1">Golgi apparatus</location>
    </subcellularLocation>
</comment>
<evidence type="ECO:0000256" key="1">
    <source>
        <dbReference type="ARBA" id="ARBA00004555"/>
    </source>
</evidence>
<dbReference type="OrthoDB" id="4206338at2759"/>
<dbReference type="GO" id="GO:0006891">
    <property type="term" value="P:intra-Golgi vesicle-mediated transport"/>
    <property type="evidence" value="ECO:0007669"/>
    <property type="project" value="TreeGrafter"/>
</dbReference>
<dbReference type="InterPro" id="IPR045126">
    <property type="entry name" value="TRAPPC10/Trs130"/>
</dbReference>
<dbReference type="PROSITE" id="PS50088">
    <property type="entry name" value="ANK_REPEAT"/>
    <property type="match status" value="2"/>
</dbReference>
<dbReference type="Pfam" id="PF12796">
    <property type="entry name" value="Ank_2"/>
    <property type="match status" value="1"/>
</dbReference>
<feature type="domain" description="TRAPPC10/Trs130 C-terminal" evidence="7">
    <location>
        <begin position="2780"/>
        <end position="2936"/>
    </location>
</feature>
<dbReference type="EMBL" id="AZGZ01000037">
    <property type="protein sequence ID" value="KZZ87185.1"/>
    <property type="molecule type" value="Genomic_DNA"/>
</dbReference>
<dbReference type="GO" id="GO:1990071">
    <property type="term" value="C:TRAPPII protein complex"/>
    <property type="evidence" value="ECO:0007669"/>
    <property type="project" value="InterPro"/>
</dbReference>
<feature type="region of interest" description="Disordered" evidence="5">
    <location>
        <begin position="853"/>
        <end position="878"/>
    </location>
</feature>
<dbReference type="CDD" id="cd00102">
    <property type="entry name" value="IPT"/>
    <property type="match status" value="1"/>
</dbReference>
<feature type="compositionally biased region" description="Basic and acidic residues" evidence="5">
    <location>
        <begin position="2131"/>
        <end position="2143"/>
    </location>
</feature>
<feature type="compositionally biased region" description="Polar residues" evidence="5">
    <location>
        <begin position="1354"/>
        <end position="1363"/>
    </location>
</feature>
<feature type="domain" description="TRAPPC10/Trs130 N-terminal" evidence="8">
    <location>
        <begin position="1531"/>
        <end position="1639"/>
    </location>
</feature>
<feature type="compositionally biased region" description="Polar residues" evidence="5">
    <location>
        <begin position="793"/>
        <end position="810"/>
    </location>
</feature>
<dbReference type="PANTHER" id="PTHR13251">
    <property type="entry name" value="EPILEPSY HOLOPROSENCEPHALY CANDIDATE 1/TMEM1"/>
    <property type="match status" value="1"/>
</dbReference>
<feature type="compositionally biased region" description="Polar residues" evidence="5">
    <location>
        <begin position="743"/>
        <end position="763"/>
    </location>
</feature>
<feature type="region of interest" description="Disordered" evidence="5">
    <location>
        <begin position="351"/>
        <end position="423"/>
    </location>
</feature>
<feature type="repeat" description="ANK" evidence="4">
    <location>
        <begin position="1120"/>
        <end position="1152"/>
    </location>
</feature>
<feature type="region of interest" description="Disordered" evidence="5">
    <location>
        <begin position="1846"/>
        <end position="1871"/>
    </location>
</feature>
<dbReference type="InterPro" id="IPR036770">
    <property type="entry name" value="Ankyrin_rpt-contain_sf"/>
</dbReference>
<dbReference type="InterPro" id="IPR056913">
    <property type="entry name" value="TRAPPC10/Trs130_N"/>
</dbReference>
<feature type="domain" description="SPT23/MGA2-like DNA-binding" evidence="10">
    <location>
        <begin position="434"/>
        <end position="654"/>
    </location>
</feature>
<accession>A0A167V8A4</accession>
<keyword evidence="12" id="KW-1185">Reference proteome</keyword>
<dbReference type="Gene3D" id="2.60.40.10">
    <property type="entry name" value="Immunoglobulins"/>
    <property type="match status" value="1"/>
</dbReference>
<evidence type="ECO:0000256" key="2">
    <source>
        <dbReference type="ARBA" id="ARBA00022448"/>
    </source>
</evidence>
<keyword evidence="4" id="KW-0040">ANK repeat</keyword>
<feature type="compositionally biased region" description="Polar residues" evidence="5">
    <location>
        <begin position="129"/>
        <end position="139"/>
    </location>
</feature>
<comment type="caution">
    <text evidence="11">The sequence shown here is derived from an EMBL/GenBank/DDBJ whole genome shotgun (WGS) entry which is preliminary data.</text>
</comment>
<dbReference type="InterPro" id="IPR002110">
    <property type="entry name" value="Ankyrin_rpt"/>
</dbReference>
<feature type="region of interest" description="Disordered" evidence="5">
    <location>
        <begin position="1233"/>
        <end position="1280"/>
    </location>
</feature>
<dbReference type="InterPro" id="IPR013783">
    <property type="entry name" value="Ig-like_fold"/>
</dbReference>
<reference evidence="11 12" key="1">
    <citation type="journal article" date="2016" name="Genome Biol. Evol.">
        <title>Divergent and convergent evolution of fungal pathogenicity.</title>
        <authorList>
            <person name="Shang Y."/>
            <person name="Xiao G."/>
            <person name="Zheng P."/>
            <person name="Cen K."/>
            <person name="Zhan S."/>
            <person name="Wang C."/>
        </authorList>
    </citation>
    <scope>NUCLEOTIDE SEQUENCE [LARGE SCALE GENOMIC DNA]</scope>
    <source>
        <strain evidence="11 12">ARSEF 7405</strain>
    </source>
</reference>
<feature type="region of interest" description="Disordered" evidence="5">
    <location>
        <begin position="2131"/>
        <end position="2157"/>
    </location>
</feature>
<evidence type="ECO:0000313" key="12">
    <source>
        <dbReference type="Proteomes" id="UP000242877"/>
    </source>
</evidence>
<dbReference type="Pfam" id="PF23036">
    <property type="entry name" value="TRAPPC10_1st"/>
    <property type="match status" value="3"/>
</dbReference>
<feature type="compositionally biased region" description="Polar residues" evidence="5">
    <location>
        <begin position="1846"/>
        <end position="1862"/>
    </location>
</feature>
<feature type="domain" description="TRAPPC10/Trs130 N-terminal" evidence="8">
    <location>
        <begin position="1661"/>
        <end position="1818"/>
    </location>
</feature>
<name>A0A167V8A4_9EURO</name>
<dbReference type="InterPro" id="IPR057962">
    <property type="entry name" value="SPT23_MGA2_DBD"/>
</dbReference>
<feature type="domain" description="IPT/TIG" evidence="6">
    <location>
        <begin position="905"/>
        <end position="971"/>
    </location>
</feature>
<protein>
    <submittedName>
        <fullName evidence="11">Trafficking protein particle complex subunit 10</fullName>
    </submittedName>
</protein>
<feature type="compositionally biased region" description="Polar residues" evidence="5">
    <location>
        <begin position="266"/>
        <end position="302"/>
    </location>
</feature>
<dbReference type="Pfam" id="PF24965">
    <property type="entry name" value="TRS130_4HB"/>
    <property type="match status" value="1"/>
</dbReference>
<proteinExistence type="predicted"/>
<feature type="repeat" description="ANK" evidence="4">
    <location>
        <begin position="1153"/>
        <end position="1185"/>
    </location>
</feature>
<feature type="compositionally biased region" description="Low complexity" evidence="5">
    <location>
        <begin position="235"/>
        <end position="244"/>
    </location>
</feature>
<evidence type="ECO:0000256" key="5">
    <source>
        <dbReference type="SAM" id="MobiDB-lite"/>
    </source>
</evidence>
<feature type="compositionally biased region" description="Low complexity" evidence="5">
    <location>
        <begin position="1235"/>
        <end position="1249"/>
    </location>
</feature>
<organism evidence="11 12">
    <name type="scientific">Ascosphaera apis ARSEF 7405</name>
    <dbReference type="NCBI Taxonomy" id="392613"/>
    <lineage>
        <taxon>Eukaryota</taxon>
        <taxon>Fungi</taxon>
        <taxon>Dikarya</taxon>
        <taxon>Ascomycota</taxon>
        <taxon>Pezizomycotina</taxon>
        <taxon>Eurotiomycetes</taxon>
        <taxon>Eurotiomycetidae</taxon>
        <taxon>Onygenales</taxon>
        <taxon>Ascosphaeraceae</taxon>
        <taxon>Ascosphaera</taxon>
    </lineage>
</organism>
<dbReference type="SUPFAM" id="SSF81296">
    <property type="entry name" value="E set domains"/>
    <property type="match status" value="1"/>
</dbReference>
<evidence type="ECO:0000256" key="4">
    <source>
        <dbReference type="PROSITE-ProRule" id="PRU00023"/>
    </source>
</evidence>
<feature type="compositionally biased region" description="Pro residues" evidence="5">
    <location>
        <begin position="388"/>
        <end position="399"/>
    </location>
</feature>
<feature type="region of interest" description="Disordered" evidence="5">
    <location>
        <begin position="2042"/>
        <end position="2079"/>
    </location>
</feature>
<dbReference type="GO" id="GO:0034498">
    <property type="term" value="P:early endosome to Golgi transport"/>
    <property type="evidence" value="ECO:0007669"/>
    <property type="project" value="TreeGrafter"/>
</dbReference>
<feature type="compositionally biased region" description="Low complexity" evidence="5">
    <location>
        <begin position="373"/>
        <end position="387"/>
    </location>
</feature>
<dbReference type="Proteomes" id="UP000242877">
    <property type="component" value="Unassembled WGS sequence"/>
</dbReference>
<feature type="compositionally biased region" description="Polar residues" evidence="5">
    <location>
        <begin position="2146"/>
        <end position="2157"/>
    </location>
</feature>
<evidence type="ECO:0000259" key="7">
    <source>
        <dbReference type="Pfam" id="PF12584"/>
    </source>
</evidence>
<dbReference type="SUPFAM" id="SSF48403">
    <property type="entry name" value="Ankyrin repeat"/>
    <property type="match status" value="1"/>
</dbReference>
<feature type="region of interest" description="Disordered" evidence="5">
    <location>
        <begin position="230"/>
        <end position="313"/>
    </location>
</feature>
<evidence type="ECO:0000256" key="3">
    <source>
        <dbReference type="ARBA" id="ARBA00023034"/>
    </source>
</evidence>
<feature type="domain" description="TRAPPC10/Trs130 N-terminal" evidence="8">
    <location>
        <begin position="1889"/>
        <end position="1927"/>
    </location>
</feature>
<dbReference type="Pfam" id="PF25603">
    <property type="entry name" value="SPT23_MGA2_DBD"/>
    <property type="match status" value="1"/>
</dbReference>
<feature type="compositionally biased region" description="Acidic residues" evidence="5">
    <location>
        <begin position="1254"/>
        <end position="1268"/>
    </location>
</feature>
<evidence type="ECO:0000259" key="6">
    <source>
        <dbReference type="Pfam" id="PF01833"/>
    </source>
</evidence>
<dbReference type="InterPro" id="IPR055505">
    <property type="entry name" value="DUF7077"/>
</dbReference>
<evidence type="ECO:0000259" key="9">
    <source>
        <dbReference type="Pfam" id="PF23274"/>
    </source>
</evidence>
<evidence type="ECO:0000313" key="11">
    <source>
        <dbReference type="EMBL" id="KZZ87185.1"/>
    </source>
</evidence>
<keyword evidence="3" id="KW-0333">Golgi apparatus</keyword>
<dbReference type="Gene3D" id="1.25.40.20">
    <property type="entry name" value="Ankyrin repeat-containing domain"/>
    <property type="match status" value="1"/>
</dbReference>
<gene>
    <name evidence="11" type="ORF">AAP_05824</name>
</gene>
<feature type="compositionally biased region" description="Low complexity" evidence="5">
    <location>
        <begin position="2052"/>
        <end position="2070"/>
    </location>
</feature>
<feature type="domain" description="DUF7077" evidence="9">
    <location>
        <begin position="2452"/>
        <end position="2571"/>
    </location>
</feature>
<evidence type="ECO:0000259" key="8">
    <source>
        <dbReference type="Pfam" id="PF23036"/>
    </source>
</evidence>
<dbReference type="Pfam" id="PF12584">
    <property type="entry name" value="TRAPPC10"/>
    <property type="match status" value="1"/>
</dbReference>
<evidence type="ECO:0000259" key="10">
    <source>
        <dbReference type="Pfam" id="PF25603"/>
    </source>
</evidence>
<dbReference type="InterPro" id="IPR014756">
    <property type="entry name" value="Ig_E-set"/>
</dbReference>
<dbReference type="SMART" id="SM00248">
    <property type="entry name" value="ANK"/>
    <property type="match status" value="2"/>
</dbReference>
<feature type="compositionally biased region" description="Pro residues" evidence="5">
    <location>
        <begin position="360"/>
        <end position="372"/>
    </location>
</feature>
<dbReference type="PANTHER" id="PTHR13251:SF3">
    <property type="entry name" value="TRAFFICKING PROTEIN PARTICLE COMPLEX SUBUNIT 10"/>
    <property type="match status" value="1"/>
</dbReference>
<dbReference type="PROSITE" id="PS50297">
    <property type="entry name" value="ANK_REP_REGION"/>
    <property type="match status" value="2"/>
</dbReference>
<feature type="region of interest" description="Disordered" evidence="5">
    <location>
        <begin position="1040"/>
        <end position="1078"/>
    </location>
</feature>
<dbReference type="Pfam" id="PF01833">
    <property type="entry name" value="TIG"/>
    <property type="match status" value="1"/>
</dbReference>
<keyword evidence="2" id="KW-0813">Transport</keyword>
<feature type="region of interest" description="Disordered" evidence="5">
    <location>
        <begin position="1346"/>
        <end position="1377"/>
    </location>
</feature>
<feature type="compositionally biased region" description="Polar residues" evidence="5">
    <location>
        <begin position="856"/>
        <end position="872"/>
    </location>
</feature>
<sequence length="2978" mass="326290">MPDPTVKQQSHLSPPSSLRFEPIIFDGDLENMLSGGDLACFDPSVLQSNSTDDGHDTRLLSRFYLNGAGSNSAAVASGGGGGGGGGIAHSPSPSFPHKTVSLSSRKRPASSFTRDLSNSPSSDARSDSPEGSSHASSVGGSPAVGHSRAHSDLTAMSFSGEESSGFSAARYRSEDWVDFSHLSSPMRDADPLDVDVDVDAGLDIHHDDMLDLEASNRVMDAAFDFESAAGLPNTQNQNQNQLQHQHQKVECGNVPPPSHSTPSTSNNCSIRQQTAIQQNGTSPSQSRSKTPSRLDSPNNFNILTDDPKSEQWNIRSPTSEMEENLGNIHMSGSSPSATSAAFTHIDYGFGNADRIASSSAPPPQQQPQPQSQPQPQQQSQPQPQAQPQQPPPSSAPFPTPSTANTTQANTSLAASYSSTHRDIDPSGALPPILIVHPTSQKSRVETQIPIRLTLCPLPQGVKKLRLPRHSVSKLKFFAKPDTPRSPDILELHANVVCTSTMQDEVKLENALARARGDLSYLQMNKSQFSDASSPLSGGDVKICPNCIKRERKRANRKKQRKPEEEEIFQRDEEKRIVVFNTTELRDWVEPPRTPGSEHLPPGTMQVELPMRIACYCRHQSEKLGFQVIFTIKDYQDNVVAQSITNSIMITDDHKTHTTAAAQPVSSLIPDPFNLPGAGVFSAGNQMDAAAAGTNPYPNPFRLSHSTTDLSSLRQPSLYSHQPQLSANRSMTRIPSGVALPTAMSRQSPGSVTNSLSTAGTRHTSPVDRQGPSSKRRKHSGPGRIPPELAMTRLNGSHSNSPSAVQDGQFKSSDRVFGMQPTTPSLPPSLSPGPQLAGDSLLINQLTETLPHEMVSTPGSAHTSRPGSPTSARPSDPRFSAAALSGNQIFGMTPPNSLARVPPAMIHKLVPSEGSTTGGNEVTILGSGFFPGMEVVFGDTLATTTTFWGDKCLNCLTPPALHPGRVQVTFKHEHPLLGGVQQPPQSIMPKQMIFYTYVDDRELQMYRLALGILGQKLGNPADAYQTAQQIMGSDTSGLWNMPNGYANGGQNGGGGGGQQQGGGYQGHTRSTGTSPDRRTNELDIKMSEYLKFFDIDVSSDGLSNGRDSENDDLLNTKSSSGGQTLLHLAASLGLTHFLNGLLLRGADPDAKDNNENTPLHLAALGGDVAIVNRLRLGGADIHSLNKSDMTPADLATTLEAHQALLTGRSRRRTRSVGSSSSTYTHLRRRSLDSFWEPSASEESSDATSSDGSKDDGDDEDESEEVSDSESDNRSSSPARSADGRASLYAWREQLAAQINVFHQNVNRKFPNLGNLPPLPNLTDYHNHSMVKRITSLVPSKPSTIVKDSWDRLTGHTPSQSQNSPPAYEDLYPEDGKPEKADYDLKNSSLAEAAVDAAADAHFEAAESSVAARRGGKDGKAVKTASGVQMARKNIPRGQHDQLRMTHDHKLKRIGSDLNLFLVWIPLFVLIMAAMLRNFIPDAWDVVVEGYQALKGFYVTFSRPNEVNQNRGAASGYRHRVVAMEGSVNSVSSNVTVEYTDPSGIFQEVQPLLQSILPLRNLHWKSPTRPLRSIDSLQVDFIPADNAQTNRSRSSSTTHRRHQIPGLRQTPYVKIYLLRCDDNETYKTVSRKLVRDWIKDNASANQSSLPPNSNSNQPHQDNHDAFEWLIIHVAPEGVDSSPNAALKWTGRATTSVLEKVRADFNGSSKSAVDRVIQLRIPKGGWLSRRTPEQEVQVEDLILKLKFAILTAFSLRINQYEEDIREKDSQRGLPGWNFCTFFMLKEGLVLGFEHVGLYDDALVGYDELAVGLDSALRDQLVDGNHHGGTFLEYNPDIFARLENALQSLSSGEAEQESATKAPQRSQGDEDTSKTSLDIPKCISLERDQFPLDVQKKQYREMILANNISVFDFKVYIFTRQMTLLLKAARYNSPKNRNRGPHADLSLLAEVCDRASEFISYASRTLRYDLLKGLKALEHDCSSEAAEEIVDNLVCSWTYAAVSQVLIETTSPLLDISDPSLVHNGDKMAAAALSAFVSEKRQQLPRRASSLSNLGTPTPQSPRSPSLRQPSPSSVGGSSTINRTGSIDLAATRGDLFLLARRVLDKVGKRRAWSQRWNDLSLLYLDDRGQGSKFDEVSLDDTGRGDEEQSSAPTGPLSNGLETPILADSARSFDAFNQVYEDLTDQLFRHYFTAGRIRSSEMALVDLALSKYRAGDYASANRFFEHLTTFYGGHRWFALEGIALELYAECLKKTGRMDEYVQSLLRLLANYAGIAQSGKKTISTNSKRQSTAAPLSFSNLADTKISHYVDELLETSKTLQTTLRTQLSHFFGGLVVNPAIIHFDARDGIGVELSLRFLLGKCIQITHIKLHLVDPSNPGMSVCFERTQETTIGSFSTKLLLESPISLHGNYIVEKLEVQAGNIIFTRNFALNQAQSDDDDPEFERYVAVTLYPSAEGLGAKITPPHVINLADLRTIDVQIQSGQLDIDSGILRIKPATAGLRLRIADAAVINGDIEISAIAGTGQIEFRGLKANTFARINIPYSMETAQQSLAARLEVSYDTNVGTFQFFSSASILSILPISVNVQDTFQNDILISKYTVSPGMLTPIRILNCNIPSSPLYDVQSSLPIGRTLDVFPKQPASILYKTIPHLDDNDRRVEDAGKPLALTIEFTCLDEESLVNIENKFASDLAKSDFNHLAQLLIPRLLSTFGSQWSAGDLEVIGLLREINVLPFERLKWVEVLGQLAASEKKALLSWLEQWHKANRVISISPDHSSRFLRRIIIPVDVPELQVVHTALLTLSDDSNAVDHAANETSAQVGHRMQATVNEMIPAKLRVWHTRRWCHPDRREPQSSLQFTYEISSSPDVWVIGGRKRGNFTAEDGECKTFDVFLLPQRSGHLLLPSLEIKSYILKPIPPEDSLQRQEIPSEVHYQSHATTIFVSPSFQRTTILLDPTGSSNLGDGNWLIESERATFTDLADTVQC</sequence>
<dbReference type="VEuPathDB" id="FungiDB:AAP_05824"/>
<dbReference type="Pfam" id="PF23274">
    <property type="entry name" value="DUF7077"/>
    <property type="match status" value="1"/>
</dbReference>
<dbReference type="InterPro" id="IPR022233">
    <property type="entry name" value="TRAPPC10/Trs130_C"/>
</dbReference>
<dbReference type="GO" id="GO:0005829">
    <property type="term" value="C:cytosol"/>
    <property type="evidence" value="ECO:0007669"/>
    <property type="project" value="GOC"/>
</dbReference>
<feature type="compositionally biased region" description="Gly residues" evidence="5">
    <location>
        <begin position="1045"/>
        <end position="1064"/>
    </location>
</feature>
<feature type="region of interest" description="Disordered" evidence="5">
    <location>
        <begin position="1204"/>
        <end position="1223"/>
    </location>
</feature>
<feature type="region of interest" description="Disordered" evidence="5">
    <location>
        <begin position="740"/>
        <end position="837"/>
    </location>
</feature>
<feature type="compositionally biased region" description="Gly residues" evidence="5">
    <location>
        <begin position="77"/>
        <end position="87"/>
    </location>
</feature>
<feature type="compositionally biased region" description="Polar residues" evidence="5">
    <location>
        <begin position="400"/>
        <end position="418"/>
    </location>
</feature>
<dbReference type="InterPro" id="IPR002909">
    <property type="entry name" value="IPT_dom"/>
</dbReference>
<feature type="region of interest" description="Disordered" evidence="5">
    <location>
        <begin position="76"/>
        <end position="149"/>
    </location>
</feature>